<evidence type="ECO:0000313" key="2">
    <source>
        <dbReference type="EMBL" id="VCW49240.1"/>
    </source>
</evidence>
<feature type="compositionally biased region" description="Basic and acidic residues" evidence="1">
    <location>
        <begin position="102"/>
        <end position="117"/>
    </location>
</feature>
<evidence type="ECO:0000256" key="1">
    <source>
        <dbReference type="SAM" id="MobiDB-lite"/>
    </source>
</evidence>
<keyword evidence="3" id="KW-1185">Reference proteome</keyword>
<dbReference type="AlphaFoldDB" id="A0A9X9LC86"/>
<sequence length="117" mass="13031">MPIIVRSAPSRRRIEMVAQRLLTWGALRPISSMNAKSTASRRGDWWVASPPHPPAVAAARKDGDHHQRRGRRALVLGPPSTFPPLTGTRDSDGKGIFRPHSGRPERRKMDRLAHGFS</sequence>
<organism evidence="2 3">
    <name type="scientific">Gulo gulo</name>
    <name type="common">Wolverine</name>
    <name type="synonym">Gluton</name>
    <dbReference type="NCBI Taxonomy" id="48420"/>
    <lineage>
        <taxon>Eukaryota</taxon>
        <taxon>Metazoa</taxon>
        <taxon>Chordata</taxon>
        <taxon>Craniata</taxon>
        <taxon>Vertebrata</taxon>
        <taxon>Euteleostomi</taxon>
        <taxon>Mammalia</taxon>
        <taxon>Eutheria</taxon>
        <taxon>Laurasiatheria</taxon>
        <taxon>Carnivora</taxon>
        <taxon>Caniformia</taxon>
        <taxon>Musteloidea</taxon>
        <taxon>Mustelidae</taxon>
        <taxon>Guloninae</taxon>
        <taxon>Gulo</taxon>
    </lineage>
</organism>
<proteinExistence type="predicted"/>
<protein>
    <submittedName>
        <fullName evidence="2">Uncharacterized protein</fullName>
    </submittedName>
</protein>
<gene>
    <name evidence="2" type="ORF">BN2614_LOCUS3</name>
</gene>
<dbReference type="Proteomes" id="UP000269945">
    <property type="component" value="Unassembled WGS sequence"/>
</dbReference>
<accession>A0A9X9LC86</accession>
<name>A0A9X9LC86_GULGU</name>
<dbReference type="EMBL" id="CYRY02000243">
    <property type="protein sequence ID" value="VCW49240.1"/>
    <property type="molecule type" value="Genomic_DNA"/>
</dbReference>
<evidence type="ECO:0000313" key="3">
    <source>
        <dbReference type="Proteomes" id="UP000269945"/>
    </source>
</evidence>
<reference evidence="2 3" key="1">
    <citation type="submission" date="2018-10" db="EMBL/GenBank/DDBJ databases">
        <authorList>
            <person name="Ekblom R."/>
            <person name="Jareborg N."/>
        </authorList>
    </citation>
    <scope>NUCLEOTIDE SEQUENCE [LARGE SCALE GENOMIC DNA]</scope>
    <source>
        <tissue evidence="2">Muscle</tissue>
    </source>
</reference>
<feature type="region of interest" description="Disordered" evidence="1">
    <location>
        <begin position="41"/>
        <end position="117"/>
    </location>
</feature>
<comment type="caution">
    <text evidence="2">The sequence shown here is derived from an EMBL/GenBank/DDBJ whole genome shotgun (WGS) entry which is preliminary data.</text>
</comment>